<accession>A0ABY6N2Z1</accession>
<dbReference type="Proteomes" id="UP001163739">
    <property type="component" value="Chromosome"/>
</dbReference>
<dbReference type="RefSeq" id="WP_265047973.1">
    <property type="nucleotide sequence ID" value="NZ_CP100390.1"/>
</dbReference>
<gene>
    <name evidence="2" type="ORF">NKI27_01695</name>
</gene>
<protein>
    <submittedName>
        <fullName evidence="2">Uncharacterized protein</fullName>
    </submittedName>
</protein>
<evidence type="ECO:0000313" key="2">
    <source>
        <dbReference type="EMBL" id="UZE96488.1"/>
    </source>
</evidence>
<evidence type="ECO:0000256" key="1">
    <source>
        <dbReference type="SAM" id="MobiDB-lite"/>
    </source>
</evidence>
<evidence type="ECO:0000313" key="3">
    <source>
        <dbReference type="Proteomes" id="UP001163739"/>
    </source>
</evidence>
<dbReference type="EMBL" id="CP100390">
    <property type="protein sequence ID" value="UZE96488.1"/>
    <property type="molecule type" value="Genomic_DNA"/>
</dbReference>
<reference evidence="2" key="1">
    <citation type="submission" date="2022-06" db="EMBL/GenBank/DDBJ databases">
        <title>Alkalimarinus sp. nov., isolated from gut of a Alitta virens.</title>
        <authorList>
            <person name="Yang A.I."/>
            <person name="Shin N.-R."/>
        </authorList>
    </citation>
    <scope>NUCLEOTIDE SEQUENCE</scope>
    <source>
        <strain evidence="2">A2M4</strain>
    </source>
</reference>
<organism evidence="2 3">
    <name type="scientific">Alkalimarinus alittae</name>
    <dbReference type="NCBI Taxonomy" id="2961619"/>
    <lineage>
        <taxon>Bacteria</taxon>
        <taxon>Pseudomonadati</taxon>
        <taxon>Pseudomonadota</taxon>
        <taxon>Gammaproteobacteria</taxon>
        <taxon>Alteromonadales</taxon>
        <taxon>Alteromonadaceae</taxon>
        <taxon>Alkalimarinus</taxon>
    </lineage>
</organism>
<feature type="region of interest" description="Disordered" evidence="1">
    <location>
        <begin position="59"/>
        <end position="86"/>
    </location>
</feature>
<sequence>MLIRHILTTASMLVILLLPTMVSGDSLADKKADTPVESWGNQEAELERAILTETIEPTAAGGLSDMGHGPQKANTKMHDSKGWHGGKQYKNAYEYKREVFGSN</sequence>
<name>A0ABY6N2Z1_9ALTE</name>
<keyword evidence="3" id="KW-1185">Reference proteome</keyword>
<proteinExistence type="predicted"/>